<reference evidence="1 2" key="1">
    <citation type="submission" date="2023-09" db="EMBL/GenBank/DDBJ databases">
        <authorList>
            <person name="Wang M."/>
        </authorList>
    </citation>
    <scope>NUCLEOTIDE SEQUENCE [LARGE SCALE GENOMIC DNA]</scope>
    <source>
        <strain evidence="1">GT-2023</strain>
        <tissue evidence="1">Liver</tissue>
    </source>
</reference>
<keyword evidence="2" id="KW-1185">Reference proteome</keyword>
<organism evidence="1 2">
    <name type="scientific">Cirrhinus molitorella</name>
    <name type="common">mud carp</name>
    <dbReference type="NCBI Taxonomy" id="172907"/>
    <lineage>
        <taxon>Eukaryota</taxon>
        <taxon>Metazoa</taxon>
        <taxon>Chordata</taxon>
        <taxon>Craniata</taxon>
        <taxon>Vertebrata</taxon>
        <taxon>Euteleostomi</taxon>
        <taxon>Actinopterygii</taxon>
        <taxon>Neopterygii</taxon>
        <taxon>Teleostei</taxon>
        <taxon>Ostariophysi</taxon>
        <taxon>Cypriniformes</taxon>
        <taxon>Cyprinidae</taxon>
        <taxon>Labeoninae</taxon>
        <taxon>Labeonini</taxon>
        <taxon>Cirrhinus</taxon>
    </lineage>
</organism>
<evidence type="ECO:0000313" key="1">
    <source>
        <dbReference type="EMBL" id="KAL1256038.1"/>
    </source>
</evidence>
<comment type="caution">
    <text evidence="1">The sequence shown here is derived from an EMBL/GenBank/DDBJ whole genome shotgun (WGS) entry which is preliminary data.</text>
</comment>
<sequence length="140" mass="15755">MPRGRLYPRGTIKVMDSSHLSLFPIRYNTHQKLYTSKDSYLRMLCWADVSPLLIKLAYLSQKNSRYPLLFPLPVPVPAASRTCIQVPIWSTAMESVTVAARPLAPNIALADKKLSGNPSLNSLSRDEPFKLWNTSKTPLI</sequence>
<accession>A0ABR3LX89</accession>
<dbReference type="EMBL" id="JAYMGO010000019">
    <property type="protein sequence ID" value="KAL1256038.1"/>
    <property type="molecule type" value="Genomic_DNA"/>
</dbReference>
<evidence type="ECO:0000313" key="2">
    <source>
        <dbReference type="Proteomes" id="UP001558613"/>
    </source>
</evidence>
<proteinExistence type="predicted"/>
<gene>
    <name evidence="1" type="ORF">QQF64_014099</name>
</gene>
<dbReference type="Proteomes" id="UP001558613">
    <property type="component" value="Unassembled WGS sequence"/>
</dbReference>
<protein>
    <submittedName>
        <fullName evidence="1">Uncharacterized protein</fullName>
    </submittedName>
</protein>
<name>A0ABR3LX89_9TELE</name>